<keyword evidence="3" id="KW-1185">Reference proteome</keyword>
<gene>
    <name evidence="2" type="ORF">SAMN02745148_03051</name>
</gene>
<evidence type="ECO:0000313" key="3">
    <source>
        <dbReference type="Proteomes" id="UP000184346"/>
    </source>
</evidence>
<feature type="compositionally biased region" description="Low complexity" evidence="1">
    <location>
        <begin position="101"/>
        <end position="110"/>
    </location>
</feature>
<dbReference type="STRING" id="1121942.SAMN02745148_03051"/>
<evidence type="ECO:0000313" key="2">
    <source>
        <dbReference type="EMBL" id="SHF59113.1"/>
    </source>
</evidence>
<reference evidence="2 3" key="1">
    <citation type="submission" date="2016-11" db="EMBL/GenBank/DDBJ databases">
        <authorList>
            <person name="Jaros S."/>
            <person name="Januszkiewicz K."/>
            <person name="Wedrychowicz H."/>
        </authorList>
    </citation>
    <scope>NUCLEOTIDE SEQUENCE [LARGE SCALE GENOMIC DNA]</scope>
    <source>
        <strain evidence="2 3">DSM 19980</strain>
    </source>
</reference>
<evidence type="ECO:0000256" key="1">
    <source>
        <dbReference type="SAM" id="MobiDB-lite"/>
    </source>
</evidence>
<accession>A0A1M5CWJ3</accession>
<dbReference type="RefSeq" id="WP_072824414.1">
    <property type="nucleotide sequence ID" value="NZ_FQUJ01000015.1"/>
</dbReference>
<dbReference type="EMBL" id="FQUJ01000015">
    <property type="protein sequence ID" value="SHF59113.1"/>
    <property type="molecule type" value="Genomic_DNA"/>
</dbReference>
<organism evidence="2 3">
    <name type="scientific">Modicisalibacter ilicicola DSM 19980</name>
    <dbReference type="NCBI Taxonomy" id="1121942"/>
    <lineage>
        <taxon>Bacteria</taxon>
        <taxon>Pseudomonadati</taxon>
        <taxon>Pseudomonadota</taxon>
        <taxon>Gammaproteobacteria</taxon>
        <taxon>Oceanospirillales</taxon>
        <taxon>Halomonadaceae</taxon>
        <taxon>Modicisalibacter</taxon>
    </lineage>
</organism>
<dbReference type="Proteomes" id="UP000184346">
    <property type="component" value="Unassembled WGS sequence"/>
</dbReference>
<protein>
    <submittedName>
        <fullName evidence="2">Uncharacterized protein</fullName>
    </submittedName>
</protein>
<sequence length="195" mass="23042">MKPTSFTLDKWIYELLQEERFAQFTTREMRDAYALRLEGVSYPLSDVRRYVYEQIRRMLKSGWLVKANESRKRGQVYHRLPMPEHLQLKLIDNGFKTSLKPGQQAAQAPPEHAQSSMPSTAEVDAYQRLNEILERIRLDFLTSTGETERYKQLVDEMPHLLDHVKREYREVKDRSFRLLGHHRAVEKALSKLPSL</sequence>
<dbReference type="OrthoDB" id="6120820at2"/>
<feature type="region of interest" description="Disordered" evidence="1">
    <location>
        <begin position="100"/>
        <end position="119"/>
    </location>
</feature>
<name>A0A1M5CWJ3_9GAMM</name>
<proteinExistence type="predicted"/>
<dbReference type="AlphaFoldDB" id="A0A1M5CWJ3"/>